<sequence>MNAWAVVVAGGVVVSYGALSRRLSSTVVSGPLVFMLCGLAIGPLGLDLLDPAGDLEVTRALLEAALVLVLFADAAGIRAGDLRREEFLPLRLLAVGLPLTMALGWLAAWPLLPGLSVWELALVAVILAPTDAALGQQAVSNKRVPALVRGGLSVESGLNDGLALPFFVLALAAVAEGHGHPGIAETFLRALLLSSAIGIAAGWTVASLLRWSHSRGWSSPEWQQFLTLVVPVIAYVVCTAAEGSGFIGAWVAGLAFGIRMRRTITGPDLLPRNLDPGQSTRFTERLGLLLASLSFLVFGAVILGPVLQHLSWRPVVYALVSLTVIRMLPVALALAGTGLRPASVAYIGWFGPRGLASLVFGLLAFEEHLPGGTLLSEVIAVTVGLSILLHGATAPFLGNRYGAWFSRTLGVNPNLRENALAQDDTPR</sequence>
<feature type="transmembrane region" description="Helical" evidence="8">
    <location>
        <begin position="377"/>
        <end position="397"/>
    </location>
</feature>
<feature type="transmembrane region" description="Helical" evidence="8">
    <location>
        <begin position="286"/>
        <end position="308"/>
    </location>
</feature>
<feature type="transmembrane region" description="Helical" evidence="8">
    <location>
        <begin position="158"/>
        <end position="175"/>
    </location>
</feature>
<protein>
    <submittedName>
        <fullName evidence="10">Sodium:proton antiporter</fullName>
    </submittedName>
</protein>
<dbReference type="GO" id="GO:1902600">
    <property type="term" value="P:proton transmembrane transport"/>
    <property type="evidence" value="ECO:0007669"/>
    <property type="project" value="InterPro"/>
</dbReference>
<evidence type="ECO:0000256" key="7">
    <source>
        <dbReference type="ARBA" id="ARBA00023136"/>
    </source>
</evidence>
<feature type="domain" description="Cation/H+ exchanger transmembrane" evidence="9">
    <location>
        <begin position="16"/>
        <end position="397"/>
    </location>
</feature>
<dbReference type="PANTHER" id="PTHR32507:SF8">
    <property type="entry name" value="CNH1P"/>
    <property type="match status" value="1"/>
</dbReference>
<feature type="transmembrane region" description="Helical" evidence="8">
    <location>
        <begin position="92"/>
        <end position="112"/>
    </location>
</feature>
<keyword evidence="3" id="KW-0050">Antiport</keyword>
<dbReference type="OrthoDB" id="4174405at2"/>
<accession>A0A919GUT8</accession>
<keyword evidence="11" id="KW-1185">Reference proteome</keyword>
<feature type="transmembrane region" description="Helical" evidence="8">
    <location>
        <begin position="187"/>
        <end position="212"/>
    </location>
</feature>
<organism evidence="10 11">
    <name type="scientific">Streptomyces xanthophaeus</name>
    <dbReference type="NCBI Taxonomy" id="67385"/>
    <lineage>
        <taxon>Bacteria</taxon>
        <taxon>Bacillati</taxon>
        <taxon>Actinomycetota</taxon>
        <taxon>Actinomycetes</taxon>
        <taxon>Kitasatosporales</taxon>
        <taxon>Streptomycetaceae</taxon>
        <taxon>Streptomyces</taxon>
    </lineage>
</organism>
<keyword evidence="2" id="KW-0813">Transport</keyword>
<dbReference type="EMBL" id="BNEE01000006">
    <property type="protein sequence ID" value="GHI84961.1"/>
    <property type="molecule type" value="Genomic_DNA"/>
</dbReference>
<evidence type="ECO:0000256" key="5">
    <source>
        <dbReference type="ARBA" id="ARBA00022989"/>
    </source>
</evidence>
<dbReference type="GO" id="GO:0005886">
    <property type="term" value="C:plasma membrane"/>
    <property type="evidence" value="ECO:0007669"/>
    <property type="project" value="UniProtKB-SubCell"/>
</dbReference>
<dbReference type="Proteomes" id="UP000600026">
    <property type="component" value="Unassembled WGS sequence"/>
</dbReference>
<dbReference type="PANTHER" id="PTHR32507">
    <property type="entry name" value="NA(+)/H(+) ANTIPORTER 1"/>
    <property type="match status" value="1"/>
</dbReference>
<evidence type="ECO:0000256" key="4">
    <source>
        <dbReference type="ARBA" id="ARBA00022692"/>
    </source>
</evidence>
<feature type="transmembrane region" description="Helical" evidence="8">
    <location>
        <begin position="61"/>
        <end position="80"/>
    </location>
</feature>
<reference evidence="10" key="1">
    <citation type="submission" date="2020-09" db="EMBL/GenBank/DDBJ databases">
        <title>Whole genome shotgun sequence of Streptomyces xanthophaeus NBRC 12829.</title>
        <authorList>
            <person name="Komaki H."/>
            <person name="Tamura T."/>
        </authorList>
    </citation>
    <scope>NUCLEOTIDE SEQUENCE</scope>
    <source>
        <strain evidence="10">NBRC 12829</strain>
    </source>
</reference>
<dbReference type="AlphaFoldDB" id="A0A919GUT8"/>
<evidence type="ECO:0000259" key="9">
    <source>
        <dbReference type="Pfam" id="PF00999"/>
    </source>
</evidence>
<feature type="transmembrane region" description="Helical" evidence="8">
    <location>
        <begin position="30"/>
        <end position="49"/>
    </location>
</feature>
<comment type="caution">
    <text evidence="10">The sequence shown here is derived from an EMBL/GenBank/DDBJ whole genome shotgun (WGS) entry which is preliminary data.</text>
</comment>
<dbReference type="GO" id="GO:0015297">
    <property type="term" value="F:antiporter activity"/>
    <property type="evidence" value="ECO:0007669"/>
    <property type="project" value="UniProtKB-KW"/>
</dbReference>
<evidence type="ECO:0000313" key="10">
    <source>
        <dbReference type="EMBL" id="GHI84961.1"/>
    </source>
</evidence>
<feature type="transmembrane region" description="Helical" evidence="8">
    <location>
        <begin position="232"/>
        <end position="256"/>
    </location>
</feature>
<evidence type="ECO:0000256" key="2">
    <source>
        <dbReference type="ARBA" id="ARBA00022448"/>
    </source>
</evidence>
<keyword evidence="4 8" id="KW-0812">Transmembrane</keyword>
<keyword evidence="7 8" id="KW-0472">Membrane</keyword>
<gene>
    <name evidence="10" type="ORF">Sxan_23250</name>
</gene>
<proteinExistence type="predicted"/>
<keyword evidence="5 8" id="KW-1133">Transmembrane helix</keyword>
<evidence type="ECO:0000256" key="1">
    <source>
        <dbReference type="ARBA" id="ARBA00004651"/>
    </source>
</evidence>
<comment type="subcellular location">
    <subcellularLocation>
        <location evidence="1">Cell membrane</location>
        <topology evidence="1">Multi-pass membrane protein</topology>
    </subcellularLocation>
</comment>
<evidence type="ECO:0000256" key="3">
    <source>
        <dbReference type="ARBA" id="ARBA00022449"/>
    </source>
</evidence>
<dbReference type="Pfam" id="PF00999">
    <property type="entry name" value="Na_H_Exchanger"/>
    <property type="match status" value="1"/>
</dbReference>
<name>A0A919GUT8_9ACTN</name>
<dbReference type="InterPro" id="IPR006153">
    <property type="entry name" value="Cation/H_exchanger_TM"/>
</dbReference>
<feature type="transmembrane region" description="Helical" evidence="8">
    <location>
        <begin position="346"/>
        <end position="365"/>
    </location>
</feature>
<keyword evidence="6" id="KW-0406">Ion transport</keyword>
<evidence type="ECO:0000256" key="6">
    <source>
        <dbReference type="ARBA" id="ARBA00023065"/>
    </source>
</evidence>
<evidence type="ECO:0000313" key="11">
    <source>
        <dbReference type="Proteomes" id="UP000600026"/>
    </source>
</evidence>
<evidence type="ECO:0000256" key="8">
    <source>
        <dbReference type="SAM" id="Phobius"/>
    </source>
</evidence>
<dbReference type="RefSeq" id="WP_031139336.1">
    <property type="nucleotide sequence ID" value="NZ_BNEE01000006.1"/>
</dbReference>
<feature type="transmembrane region" description="Helical" evidence="8">
    <location>
        <begin position="314"/>
        <end position="334"/>
    </location>
</feature>